<evidence type="ECO:0000256" key="1">
    <source>
        <dbReference type="ARBA" id="ARBA00007309"/>
    </source>
</evidence>
<comment type="similarity">
    <text evidence="1">Belongs to the SERF family.</text>
</comment>
<proteinExistence type="inferred from homology"/>
<dbReference type="EMBL" id="RBNJ01004911">
    <property type="protein sequence ID" value="RUS29629.1"/>
    <property type="molecule type" value="Genomic_DNA"/>
</dbReference>
<gene>
    <name evidence="4" type="ORF">BC938DRAFT_480435</name>
</gene>
<feature type="compositionally biased region" description="Basic and acidic residues" evidence="2">
    <location>
        <begin position="150"/>
        <end position="171"/>
    </location>
</feature>
<protein>
    <recommendedName>
        <fullName evidence="3">Small EDRK-rich factor-like N-terminal domain-containing protein</fullName>
    </recommendedName>
</protein>
<dbReference type="InterPro" id="IPR040211">
    <property type="entry name" value="SERF1/2-like"/>
</dbReference>
<comment type="caution">
    <text evidence="4">The sequence shown here is derived from an EMBL/GenBank/DDBJ whole genome shotgun (WGS) entry which is preliminary data.</text>
</comment>
<reference evidence="4 5" key="1">
    <citation type="journal article" date="2018" name="New Phytol.">
        <title>Phylogenomics of Endogonaceae and evolution of mycorrhizas within Mucoromycota.</title>
        <authorList>
            <person name="Chang Y."/>
            <person name="Desiro A."/>
            <person name="Na H."/>
            <person name="Sandor L."/>
            <person name="Lipzen A."/>
            <person name="Clum A."/>
            <person name="Barry K."/>
            <person name="Grigoriev I.V."/>
            <person name="Martin F.M."/>
            <person name="Stajich J.E."/>
            <person name="Smith M.E."/>
            <person name="Bonito G."/>
            <person name="Spatafora J.W."/>
        </authorList>
    </citation>
    <scope>NUCLEOTIDE SEQUENCE [LARGE SCALE GENOMIC DNA]</scope>
    <source>
        <strain evidence="4 5">AD002</strain>
    </source>
</reference>
<evidence type="ECO:0000259" key="3">
    <source>
        <dbReference type="Pfam" id="PF04419"/>
    </source>
</evidence>
<dbReference type="InterPro" id="IPR007513">
    <property type="entry name" value="SERF-like_N"/>
</dbReference>
<dbReference type="Pfam" id="PF04419">
    <property type="entry name" value="SERF-like_N"/>
    <property type="match status" value="1"/>
</dbReference>
<name>A0A433QIN9_9FUNG</name>
<dbReference type="PANTHER" id="PTHR13596">
    <property type="entry name" value="SMALL EDRK-RICH FACTOR 1"/>
    <property type="match status" value="1"/>
</dbReference>
<feature type="domain" description="Small EDRK-rich factor-like N-terminal" evidence="3">
    <location>
        <begin position="128"/>
        <end position="162"/>
    </location>
</feature>
<dbReference type="PANTHER" id="PTHR13596:SF0">
    <property type="entry name" value="SI:CH211-39K3.2-RELATED"/>
    <property type="match status" value="1"/>
</dbReference>
<feature type="non-terminal residue" evidence="4">
    <location>
        <position position="1"/>
    </location>
</feature>
<feature type="compositionally biased region" description="Basic and acidic residues" evidence="2">
    <location>
        <begin position="132"/>
        <end position="142"/>
    </location>
</feature>
<organism evidence="4 5">
    <name type="scientific">Jimgerdemannia flammicorona</name>
    <dbReference type="NCBI Taxonomy" id="994334"/>
    <lineage>
        <taxon>Eukaryota</taxon>
        <taxon>Fungi</taxon>
        <taxon>Fungi incertae sedis</taxon>
        <taxon>Mucoromycota</taxon>
        <taxon>Mucoromycotina</taxon>
        <taxon>Endogonomycetes</taxon>
        <taxon>Endogonales</taxon>
        <taxon>Endogonaceae</taxon>
        <taxon>Jimgerdemannia</taxon>
    </lineage>
</organism>
<dbReference type="Proteomes" id="UP000274822">
    <property type="component" value="Unassembled WGS sequence"/>
</dbReference>
<evidence type="ECO:0000313" key="4">
    <source>
        <dbReference type="EMBL" id="RUS29629.1"/>
    </source>
</evidence>
<evidence type="ECO:0000313" key="5">
    <source>
        <dbReference type="Proteomes" id="UP000274822"/>
    </source>
</evidence>
<accession>A0A433QIN9</accession>
<feature type="region of interest" description="Disordered" evidence="2">
    <location>
        <begin position="130"/>
        <end position="171"/>
    </location>
</feature>
<sequence length="195" mass="21005">QEQGASVAAGLSSACCAGRTGLSDHPRSICACASSEGEPGGRRRPGRVGQPLFVSGRLSQQEPKILDAGLSDIPIPIWVHLTTNQTNQARLHMIHARIRNKTPKCPHSAQSILFLLACQKSYNKEIVMTRGNQRERDREKALKKAQNSGKKREDGKTVLQRKETDAEIMRKKQEAAAAKAAEAKAAEAAGGGSKS</sequence>
<dbReference type="AlphaFoldDB" id="A0A433QIN9"/>
<evidence type="ECO:0000256" key="2">
    <source>
        <dbReference type="SAM" id="MobiDB-lite"/>
    </source>
</evidence>
<keyword evidence="5" id="KW-1185">Reference proteome</keyword>